<dbReference type="RefSeq" id="WP_046369104.1">
    <property type="nucleotide sequence ID" value="NZ_BBWV01000002.1"/>
</dbReference>
<dbReference type="STRING" id="1220578.FPE01S_02_02870"/>
<gene>
    <name evidence="2" type="ORF">FPE01S_02_02870</name>
</gene>
<dbReference type="PROSITE" id="PS50102">
    <property type="entry name" value="RRM"/>
    <property type="match status" value="1"/>
</dbReference>
<dbReference type="PANTHER" id="PTHR48034">
    <property type="entry name" value="TRANSFORMER-2 SEX-DETERMINING PROTEIN-RELATED"/>
    <property type="match status" value="1"/>
</dbReference>
<dbReference type="GO" id="GO:0003723">
    <property type="term" value="F:RNA binding"/>
    <property type="evidence" value="ECO:0007669"/>
    <property type="project" value="InterPro"/>
</dbReference>
<evidence type="ECO:0000259" key="1">
    <source>
        <dbReference type="PROSITE" id="PS50102"/>
    </source>
</evidence>
<name>A0A0E9N075_9BACT</name>
<comment type="caution">
    <text evidence="2">The sequence shown here is derived from an EMBL/GenBank/DDBJ whole genome shotgun (WGS) entry which is preliminary data.</text>
</comment>
<evidence type="ECO:0000313" key="2">
    <source>
        <dbReference type="EMBL" id="GAO43183.1"/>
    </source>
</evidence>
<protein>
    <submittedName>
        <fullName evidence="2">Putative RNA-binding protein</fullName>
    </submittedName>
</protein>
<feature type="domain" description="RRM" evidence="1">
    <location>
        <begin position="1"/>
        <end position="78"/>
    </location>
</feature>
<dbReference type="Pfam" id="PF00076">
    <property type="entry name" value="RRM_1"/>
    <property type="match status" value="1"/>
</dbReference>
<dbReference type="Gene3D" id="3.30.70.330">
    <property type="match status" value="1"/>
</dbReference>
<dbReference type="InterPro" id="IPR035979">
    <property type="entry name" value="RBD_domain_sf"/>
</dbReference>
<dbReference type="SMART" id="SM00360">
    <property type="entry name" value="RRM"/>
    <property type="match status" value="1"/>
</dbReference>
<keyword evidence="3" id="KW-1185">Reference proteome</keyword>
<dbReference type="AlphaFoldDB" id="A0A0E9N075"/>
<dbReference type="SUPFAM" id="SSF54928">
    <property type="entry name" value="RNA-binding domain, RBD"/>
    <property type="match status" value="1"/>
</dbReference>
<proteinExistence type="predicted"/>
<dbReference type="OrthoDB" id="9798855at2"/>
<dbReference type="Proteomes" id="UP000033121">
    <property type="component" value="Unassembled WGS sequence"/>
</dbReference>
<dbReference type="InterPro" id="IPR000504">
    <property type="entry name" value="RRM_dom"/>
</dbReference>
<evidence type="ECO:0000313" key="3">
    <source>
        <dbReference type="Proteomes" id="UP000033121"/>
    </source>
</evidence>
<reference evidence="2 3" key="1">
    <citation type="submission" date="2015-04" db="EMBL/GenBank/DDBJ databases">
        <title>Whole genome shotgun sequence of Flavihumibacter petaseus NBRC 106054.</title>
        <authorList>
            <person name="Miyazawa S."/>
            <person name="Hosoyama A."/>
            <person name="Hashimoto M."/>
            <person name="Noguchi M."/>
            <person name="Tsuchikane K."/>
            <person name="Ohji S."/>
            <person name="Yamazoe A."/>
            <person name="Ichikawa N."/>
            <person name="Kimura A."/>
            <person name="Fujita N."/>
        </authorList>
    </citation>
    <scope>NUCLEOTIDE SEQUENCE [LARGE SCALE GENOMIC DNA]</scope>
    <source>
        <strain evidence="2 3">NBRC 106054</strain>
    </source>
</reference>
<sequence>MNIYISNLSTAVREADLRDLFSRFGPLQSVKLALESSTGHSRGFGFVEMSRENGLKAIRSLHGKIIEGKAISVAESIKRNGIYG</sequence>
<dbReference type="InterPro" id="IPR050441">
    <property type="entry name" value="RBM"/>
</dbReference>
<accession>A0A0E9N075</accession>
<dbReference type="EMBL" id="BBWV01000002">
    <property type="protein sequence ID" value="GAO43183.1"/>
    <property type="molecule type" value="Genomic_DNA"/>
</dbReference>
<dbReference type="InterPro" id="IPR012677">
    <property type="entry name" value="Nucleotide-bd_a/b_plait_sf"/>
</dbReference>
<organism evidence="2 3">
    <name type="scientific">Flavihumibacter petaseus NBRC 106054</name>
    <dbReference type="NCBI Taxonomy" id="1220578"/>
    <lineage>
        <taxon>Bacteria</taxon>
        <taxon>Pseudomonadati</taxon>
        <taxon>Bacteroidota</taxon>
        <taxon>Chitinophagia</taxon>
        <taxon>Chitinophagales</taxon>
        <taxon>Chitinophagaceae</taxon>
        <taxon>Flavihumibacter</taxon>
    </lineage>
</organism>